<organism evidence="2 3">
    <name type="scientific">Adhaeribacter pallidiroseus</name>
    <dbReference type="NCBI Taxonomy" id="2072847"/>
    <lineage>
        <taxon>Bacteria</taxon>
        <taxon>Pseudomonadati</taxon>
        <taxon>Bacteroidota</taxon>
        <taxon>Cytophagia</taxon>
        <taxon>Cytophagales</taxon>
        <taxon>Hymenobacteraceae</taxon>
        <taxon>Adhaeribacter</taxon>
    </lineage>
</organism>
<accession>A0A369QK13</accession>
<keyword evidence="3" id="KW-1185">Reference proteome</keyword>
<sequence>MSHYTTIINPDNYREKIKGLDLATMPDILRKSHDFVEKNTLQFTQWGAMTTSDTINRMFSTYFVKLNEWLESEKAKQTPKTKVKKETAQKAVKPKKVKAEKPSKADKSTFTAHFQTAEQLLKAFVNLDGKAATIRKIQLLHSRFQKAIIEKKVKSINPNATIFKQAASKLAKLYQKMTEGNISTIEKLEITGIEKFSDIKAEFQNLKIAPAVTLLKRFVGMEGTKPTIAKVQSLIKGMESALKAGKIKKEGVYHSQIDQALAHLKEWLAAKQDSYIQIEEAQLAGLAGLGCTCQNKPLAGTPAIKKKTLRPKVAWKRRKALSKRKYLKI</sequence>
<name>A0A369QK13_9BACT</name>
<evidence type="ECO:0000313" key="3">
    <source>
        <dbReference type="Proteomes" id="UP000253919"/>
    </source>
</evidence>
<dbReference type="AlphaFoldDB" id="A0A369QK13"/>
<protein>
    <submittedName>
        <fullName evidence="2">Uncharacterized protein</fullName>
    </submittedName>
</protein>
<evidence type="ECO:0000256" key="1">
    <source>
        <dbReference type="SAM" id="MobiDB-lite"/>
    </source>
</evidence>
<feature type="region of interest" description="Disordered" evidence="1">
    <location>
        <begin position="75"/>
        <end position="104"/>
    </location>
</feature>
<reference evidence="2 3" key="1">
    <citation type="submission" date="2018-04" db="EMBL/GenBank/DDBJ databases">
        <title>Adhaeribacter sp. HMF7616 genome sequencing and assembly.</title>
        <authorList>
            <person name="Kang H."/>
            <person name="Kang J."/>
            <person name="Cha I."/>
            <person name="Kim H."/>
            <person name="Joh K."/>
        </authorList>
    </citation>
    <scope>NUCLEOTIDE SEQUENCE [LARGE SCALE GENOMIC DNA]</scope>
    <source>
        <strain evidence="2 3">HMF7616</strain>
    </source>
</reference>
<proteinExistence type="predicted"/>
<dbReference type="RefSeq" id="WP_115374143.1">
    <property type="nucleotide sequence ID" value="NZ_QASA01000001.1"/>
</dbReference>
<comment type="caution">
    <text evidence="2">The sequence shown here is derived from an EMBL/GenBank/DDBJ whole genome shotgun (WGS) entry which is preliminary data.</text>
</comment>
<dbReference type="OrthoDB" id="5187906at2"/>
<gene>
    <name evidence="2" type="ORF">AHMF7616_03697</name>
</gene>
<evidence type="ECO:0000313" key="2">
    <source>
        <dbReference type="EMBL" id="RDC65074.1"/>
    </source>
</evidence>
<dbReference type="EMBL" id="QASA01000001">
    <property type="protein sequence ID" value="RDC65074.1"/>
    <property type="molecule type" value="Genomic_DNA"/>
</dbReference>
<dbReference type="Proteomes" id="UP000253919">
    <property type="component" value="Unassembled WGS sequence"/>
</dbReference>